<protein>
    <submittedName>
        <fullName evidence="1">Uncharacterized protein</fullName>
    </submittedName>
</protein>
<evidence type="ECO:0000313" key="2">
    <source>
        <dbReference type="Proteomes" id="UP000016566"/>
    </source>
</evidence>
<sequence>MLGSEFCFPNDLLRTLCAEFDSVLFTRAKDLAEIDRLKPERGDVPLLIVDEAYIETQADMLAAAQARARTCWSWPMAATRLITNCCDRV</sequence>
<reference evidence="1" key="1">
    <citation type="journal article" date="2013" name="Genome Announc.">
        <title>Draft Genome Sequence of Loktanella cinnabarina LL-001T, Isolated from Deep-Sea Floor Sediment.</title>
        <authorList>
            <person name="Nishi S."/>
            <person name="Tsubouchi T."/>
            <person name="Takaki Y."/>
            <person name="Koyanagi R."/>
            <person name="Satoh N."/>
            <person name="Maruyama T."/>
            <person name="Hatada Y."/>
        </authorList>
    </citation>
    <scope>NUCLEOTIDE SEQUENCE [LARGE SCALE GENOMIC DNA]</scope>
    <source>
        <strain evidence="1">LL-001</strain>
    </source>
</reference>
<dbReference type="EMBL" id="BATB01000046">
    <property type="protein sequence ID" value="GAD56750.1"/>
    <property type="molecule type" value="Genomic_DNA"/>
</dbReference>
<gene>
    <name evidence="1" type="ORF">MBELCI_2802</name>
</gene>
<dbReference type="STRING" id="1337093.MBELCI_2802"/>
<name>U2Z5Q7_9RHOB</name>
<dbReference type="RefSeq" id="WP_021694851.1">
    <property type="nucleotide sequence ID" value="NZ_BATB01000046.1"/>
</dbReference>
<proteinExistence type="predicted"/>
<dbReference type="AlphaFoldDB" id="U2Z5Q7"/>
<comment type="caution">
    <text evidence="1">The sequence shown here is derived from an EMBL/GenBank/DDBJ whole genome shotgun (WGS) entry which is preliminary data.</text>
</comment>
<organism evidence="1 2">
    <name type="scientific">Limimaricola cinnabarinus LL-001</name>
    <dbReference type="NCBI Taxonomy" id="1337093"/>
    <lineage>
        <taxon>Bacteria</taxon>
        <taxon>Pseudomonadati</taxon>
        <taxon>Pseudomonadota</taxon>
        <taxon>Alphaproteobacteria</taxon>
        <taxon>Rhodobacterales</taxon>
        <taxon>Paracoccaceae</taxon>
        <taxon>Limimaricola</taxon>
    </lineage>
</organism>
<evidence type="ECO:0000313" key="1">
    <source>
        <dbReference type="EMBL" id="GAD56750.1"/>
    </source>
</evidence>
<dbReference type="Proteomes" id="UP000016566">
    <property type="component" value="Unassembled WGS sequence"/>
</dbReference>
<accession>U2Z5Q7</accession>
<keyword evidence="2" id="KW-1185">Reference proteome</keyword>